<dbReference type="GO" id="GO:0046872">
    <property type="term" value="F:metal ion binding"/>
    <property type="evidence" value="ECO:0007669"/>
    <property type="project" value="InterPro"/>
</dbReference>
<evidence type="ECO:0000256" key="1">
    <source>
        <dbReference type="SAM" id="MobiDB-lite"/>
    </source>
</evidence>
<dbReference type="PANTHER" id="PTHR40758">
    <property type="entry name" value="CONSERVED PROTEIN"/>
    <property type="match status" value="1"/>
</dbReference>
<name>A0A1H0JW51_9ACTN</name>
<dbReference type="AlphaFoldDB" id="A0A1H0JW51"/>
<dbReference type="PANTHER" id="PTHR40758:SF1">
    <property type="entry name" value="CONSERVED PROTEIN"/>
    <property type="match status" value="1"/>
</dbReference>
<dbReference type="Proteomes" id="UP000199341">
    <property type="component" value="Unassembled WGS sequence"/>
</dbReference>
<evidence type="ECO:0000259" key="3">
    <source>
        <dbReference type="Pfam" id="PF11716"/>
    </source>
</evidence>
<dbReference type="InterPro" id="IPR034660">
    <property type="entry name" value="DinB/YfiT-like"/>
</dbReference>
<evidence type="ECO:0000313" key="5">
    <source>
        <dbReference type="Proteomes" id="UP000199341"/>
    </source>
</evidence>
<protein>
    <submittedName>
        <fullName evidence="4">TIGR03083 family protein</fullName>
    </submittedName>
</protein>
<accession>A0A1H0JW51</accession>
<proteinExistence type="predicted"/>
<dbReference type="InterPro" id="IPR010872">
    <property type="entry name" value="MDMPI_C-term_domain"/>
</dbReference>
<dbReference type="GO" id="GO:0005886">
    <property type="term" value="C:plasma membrane"/>
    <property type="evidence" value="ECO:0007669"/>
    <property type="project" value="TreeGrafter"/>
</dbReference>
<feature type="compositionally biased region" description="Basic and acidic residues" evidence="1">
    <location>
        <begin position="90"/>
        <end position="101"/>
    </location>
</feature>
<dbReference type="EMBL" id="FNIE01000010">
    <property type="protein sequence ID" value="SDO47867.1"/>
    <property type="molecule type" value="Genomic_DNA"/>
</dbReference>
<keyword evidence="5" id="KW-1185">Reference proteome</keyword>
<dbReference type="Pfam" id="PF11716">
    <property type="entry name" value="MDMPI_N"/>
    <property type="match status" value="1"/>
</dbReference>
<dbReference type="STRING" id="310781.SAMN05216259_11017"/>
<dbReference type="Pfam" id="PF07398">
    <property type="entry name" value="MDMPI_C"/>
    <property type="match status" value="1"/>
</dbReference>
<reference evidence="4 5" key="1">
    <citation type="submission" date="2016-10" db="EMBL/GenBank/DDBJ databases">
        <authorList>
            <person name="de Groot N.N."/>
        </authorList>
    </citation>
    <scope>NUCLEOTIDE SEQUENCE [LARGE SCALE GENOMIC DNA]</scope>
    <source>
        <strain evidence="4 5">CGMCC 4.2022</strain>
    </source>
</reference>
<feature type="domain" description="Mycothiol-dependent maleylpyruvate isomerase metal-binding" evidence="3">
    <location>
        <begin position="8"/>
        <end position="161"/>
    </location>
</feature>
<organism evidence="4 5">
    <name type="scientific">Actinacidiphila guanduensis</name>
    <dbReference type="NCBI Taxonomy" id="310781"/>
    <lineage>
        <taxon>Bacteria</taxon>
        <taxon>Bacillati</taxon>
        <taxon>Actinomycetota</taxon>
        <taxon>Actinomycetes</taxon>
        <taxon>Kitasatosporales</taxon>
        <taxon>Streptomycetaceae</taxon>
        <taxon>Actinacidiphila</taxon>
    </lineage>
</organism>
<feature type="region of interest" description="Disordered" evidence="1">
    <location>
        <begin position="44"/>
        <end position="102"/>
    </location>
</feature>
<evidence type="ECO:0000313" key="4">
    <source>
        <dbReference type="EMBL" id="SDO47867.1"/>
    </source>
</evidence>
<feature type="compositionally biased region" description="Basic and acidic residues" evidence="1">
    <location>
        <begin position="54"/>
        <end position="65"/>
    </location>
</feature>
<gene>
    <name evidence="4" type="ORF">SAMN05216259_11017</name>
</gene>
<feature type="domain" description="MDMPI C-terminal" evidence="2">
    <location>
        <begin position="174"/>
        <end position="268"/>
    </location>
</feature>
<dbReference type="SUPFAM" id="SSF109854">
    <property type="entry name" value="DinB/YfiT-like putative metalloenzymes"/>
    <property type="match status" value="1"/>
</dbReference>
<sequence>MLRTAALNAPADARVPGCPDWTARDLLRHLSEVQRFWAATVAAGPATHPPTEPAHADPDHPKNQDSADDTDQPDRPDSANGPHGSYGPDRTNRPDTPDGRPDLALLAEQSARSTRLLLDALRTAGPDAECWTWWAETGSPATSGAVARHHLQEVVVLARDAQAAAGTPLPVPPDLALEAVDEFLHIGLGSTDGWPHAPARVALVSDEGPAWTLVLDATGASAVRVGPGEGLEPGAVVAGPAGDLLLTLFRRVPWGARALRVSGDEELVRQLVVWQPFD</sequence>
<dbReference type="InterPro" id="IPR024344">
    <property type="entry name" value="MDMPI_metal-binding"/>
</dbReference>
<evidence type="ECO:0000259" key="2">
    <source>
        <dbReference type="Pfam" id="PF07398"/>
    </source>
</evidence>